<keyword evidence="3" id="KW-1185">Reference proteome</keyword>
<comment type="caution">
    <text evidence="2">The sequence shown here is derived from an EMBL/GenBank/DDBJ whole genome shotgun (WGS) entry which is preliminary data.</text>
</comment>
<evidence type="ECO:0000313" key="2">
    <source>
        <dbReference type="EMBL" id="RFU29281.1"/>
    </source>
</evidence>
<dbReference type="OMA" id="VYASAYC"/>
<feature type="domain" description="Heterokaryon incompatibility" evidence="1">
    <location>
        <begin position="206"/>
        <end position="354"/>
    </location>
</feature>
<feature type="non-terminal residue" evidence="2">
    <location>
        <position position="1"/>
    </location>
</feature>
<accession>A0A3E2H7M9</accession>
<dbReference type="PANTHER" id="PTHR33112">
    <property type="entry name" value="DOMAIN PROTEIN, PUTATIVE-RELATED"/>
    <property type="match status" value="1"/>
</dbReference>
<evidence type="ECO:0000259" key="1">
    <source>
        <dbReference type="Pfam" id="PF06985"/>
    </source>
</evidence>
<name>A0A3E2H7M9_SCYLI</name>
<reference evidence="2 3" key="1">
    <citation type="submission" date="2018-05" db="EMBL/GenBank/DDBJ databases">
        <title>Draft genome sequence of Scytalidium lignicola DSM 105466, a ubiquitous saprotrophic fungus.</title>
        <authorList>
            <person name="Buettner E."/>
            <person name="Gebauer A.M."/>
            <person name="Hofrichter M."/>
            <person name="Liers C."/>
            <person name="Kellner H."/>
        </authorList>
    </citation>
    <scope>NUCLEOTIDE SEQUENCE [LARGE SCALE GENOMIC DNA]</scope>
    <source>
        <strain evidence="2 3">DSM 105466</strain>
    </source>
</reference>
<dbReference type="OrthoDB" id="3451222at2759"/>
<dbReference type="PANTHER" id="PTHR33112:SF10">
    <property type="entry name" value="TOL"/>
    <property type="match status" value="1"/>
</dbReference>
<organism evidence="2 3">
    <name type="scientific">Scytalidium lignicola</name>
    <name type="common">Hyphomycete</name>
    <dbReference type="NCBI Taxonomy" id="5539"/>
    <lineage>
        <taxon>Eukaryota</taxon>
        <taxon>Fungi</taxon>
        <taxon>Dikarya</taxon>
        <taxon>Ascomycota</taxon>
        <taxon>Pezizomycotina</taxon>
        <taxon>Leotiomycetes</taxon>
        <taxon>Leotiomycetes incertae sedis</taxon>
        <taxon>Scytalidium</taxon>
    </lineage>
</organism>
<feature type="non-terminal residue" evidence="2">
    <location>
        <position position="627"/>
    </location>
</feature>
<dbReference type="EMBL" id="NCSJ02000134">
    <property type="protein sequence ID" value="RFU29281.1"/>
    <property type="molecule type" value="Genomic_DNA"/>
</dbReference>
<dbReference type="STRING" id="5539.A0A3E2H7M9"/>
<evidence type="ECO:0000313" key="3">
    <source>
        <dbReference type="Proteomes" id="UP000258309"/>
    </source>
</evidence>
<dbReference type="Pfam" id="PF06985">
    <property type="entry name" value="HET"/>
    <property type="match status" value="1"/>
</dbReference>
<proteinExistence type="predicted"/>
<sequence length="627" mass="71897">MASTNLVYDDWKYNFNDCFAQGFIGKWRVEFDSLLNSKPPTQCCTRCGSVLFYGGDIDFSELCTAGKGCQLCDLILRTVKRYNSDGRDVKVCKIGPALTMKHNGHRILRLCSDLGSSARSDSDYNTQISFPVFPAADGPLRFALLRAWLQWCDEHTRCKYDDHEHDNEPREGLPTRLLYVGNPNSSDYNPDVLRLVSSQQIGAGKYVALSHCWGELKPNEVPRYCTTQENIGDRQVGFGIADLPLTFRDAVMVARGLEVQYLWIDSLCIIQGKDGDWEQESKRMEDVYTSAYCTVAATSAVDSNAGFLKRNISSEYVYVQDDSGRRVYVCTDLADFDKEVEGRPLNTRAWVMQERLLSRRTIHFGDSQVYWECGEGVYCEDLTQLKSTKGKKKHFMLDPKFPSLLFNSGYDTTRGVLQSFLVDYSKRGLSKPTDRVVALSGLAARIAKALRCEERYGIFNLYLHRNLLWRRSSLHMIRIKYEPLEVPSWSWMAYTGGIEFMDDHHLAVEVFKNLSFAEWDKKALITNVWEFRDCHLKKEEAESDATGRQILDSRGTKIGWIMYDVKDGENGKDLCWERGVVVKKTYRSNEYHILIVRQSAENEYERVGIGTVQQDYLSRQQPNVRIL</sequence>
<dbReference type="InterPro" id="IPR010730">
    <property type="entry name" value="HET"/>
</dbReference>
<dbReference type="Proteomes" id="UP000258309">
    <property type="component" value="Unassembled WGS sequence"/>
</dbReference>
<protein>
    <recommendedName>
        <fullName evidence="1">Heterokaryon incompatibility domain-containing protein</fullName>
    </recommendedName>
</protein>
<dbReference type="AlphaFoldDB" id="A0A3E2H7M9"/>
<gene>
    <name evidence="2" type="ORF">B7463_g7054</name>
</gene>